<accession>A0A1M7BD00</accession>
<dbReference type="AlphaFoldDB" id="A0A1M7BD00"/>
<reference evidence="2 3" key="1">
    <citation type="submission" date="2016-11" db="EMBL/GenBank/DDBJ databases">
        <authorList>
            <person name="Varghese N."/>
            <person name="Submissions S."/>
        </authorList>
    </citation>
    <scope>NUCLEOTIDE SEQUENCE [LARGE SCALE GENOMIC DNA]</scope>
    <source>
        <strain evidence="2 3">DSM 28249</strain>
    </source>
</reference>
<dbReference type="EMBL" id="FRCB01000001">
    <property type="protein sequence ID" value="SHL52736.1"/>
    <property type="molecule type" value="Genomic_DNA"/>
</dbReference>
<sequence>MLQEPGYRTRSFQHKGLMPERGHRAASCGAVFRQGHLFRPSHEDRASSEGVMHRLRSTLQYPRQVAQIRPAAARRPNPGFRPLGLPWATSPLSHRIQPAPRRCAARSMWRRQRICPETARRASMRVGPVSADRPDHLPNAGTWHEQADRNAPSQGRECHHHRCRLRQEFALPRNQGNRRRPPYR</sequence>
<proteinExistence type="predicted"/>
<feature type="region of interest" description="Disordered" evidence="1">
    <location>
        <begin position="121"/>
        <end position="159"/>
    </location>
</feature>
<name>A0A1M7BD00_9RHOB</name>
<evidence type="ECO:0000313" key="3">
    <source>
        <dbReference type="Proteomes" id="UP000322545"/>
    </source>
</evidence>
<evidence type="ECO:0000256" key="1">
    <source>
        <dbReference type="SAM" id="MobiDB-lite"/>
    </source>
</evidence>
<keyword evidence="3" id="KW-1185">Reference proteome</keyword>
<evidence type="ECO:0000313" key="2">
    <source>
        <dbReference type="EMBL" id="SHL52736.1"/>
    </source>
</evidence>
<organism evidence="2 3">
    <name type="scientific">Roseovarius litoreus</name>
    <dbReference type="NCBI Taxonomy" id="1155722"/>
    <lineage>
        <taxon>Bacteria</taxon>
        <taxon>Pseudomonadati</taxon>
        <taxon>Pseudomonadota</taxon>
        <taxon>Alphaproteobacteria</taxon>
        <taxon>Rhodobacterales</taxon>
        <taxon>Roseobacteraceae</taxon>
        <taxon>Roseovarius</taxon>
    </lineage>
</organism>
<dbReference type="Proteomes" id="UP000322545">
    <property type="component" value="Unassembled WGS sequence"/>
</dbReference>
<protein>
    <submittedName>
        <fullName evidence="2">Uncharacterized protein</fullName>
    </submittedName>
</protein>
<gene>
    <name evidence="2" type="ORF">SAMN05443432_101769</name>
</gene>